<evidence type="ECO:0000256" key="10">
    <source>
        <dbReference type="ARBA" id="ARBA00023136"/>
    </source>
</evidence>
<keyword evidence="8 14" id="KW-1133">Transmembrane helix</keyword>
<dbReference type="STRING" id="395963.Bind_2454"/>
<evidence type="ECO:0000259" key="15">
    <source>
        <dbReference type="Pfam" id="PF01435"/>
    </source>
</evidence>
<dbReference type="KEGG" id="bid:Bind_2454"/>
<dbReference type="InterPro" id="IPR001915">
    <property type="entry name" value="Peptidase_M48"/>
</dbReference>
<dbReference type="Gene3D" id="3.30.2010.10">
    <property type="entry name" value="Metalloproteases ('zincins'), catalytic domain"/>
    <property type="match status" value="1"/>
</dbReference>
<dbReference type="RefSeq" id="WP_012385416.1">
    <property type="nucleotide sequence ID" value="NC_010581.1"/>
</dbReference>
<keyword evidence="4 12" id="KW-0479">Metal-binding</keyword>
<evidence type="ECO:0000256" key="1">
    <source>
        <dbReference type="ARBA" id="ARBA00004477"/>
    </source>
</evidence>
<name>B2IIA9_BEII9</name>
<feature type="transmembrane region" description="Helical" evidence="14">
    <location>
        <begin position="6"/>
        <end position="24"/>
    </location>
</feature>
<evidence type="ECO:0000256" key="7">
    <source>
        <dbReference type="ARBA" id="ARBA00022833"/>
    </source>
</evidence>
<dbReference type="EC" id="3.4.24.84" evidence="17"/>
<evidence type="ECO:0000256" key="3">
    <source>
        <dbReference type="ARBA" id="ARBA00022692"/>
    </source>
</evidence>
<feature type="domain" description="Peptidase M48" evidence="15">
    <location>
        <begin position="207"/>
        <end position="411"/>
    </location>
</feature>
<keyword evidence="2 13" id="KW-0645">Protease</keyword>
<feature type="active site" evidence="11">
    <location>
        <position position="277"/>
    </location>
</feature>
<feature type="transmembrane region" description="Helical" evidence="14">
    <location>
        <begin position="69"/>
        <end position="90"/>
    </location>
</feature>
<dbReference type="InterPro" id="IPR032456">
    <property type="entry name" value="Peptidase_M48_N"/>
</dbReference>
<dbReference type="FunFam" id="3.30.2010.10:FF:000002">
    <property type="entry name" value="CAAX prenyl protease"/>
    <property type="match status" value="1"/>
</dbReference>
<evidence type="ECO:0000256" key="14">
    <source>
        <dbReference type="SAM" id="Phobius"/>
    </source>
</evidence>
<protein>
    <submittedName>
        <fullName evidence="17">Ste24 endopeptidase</fullName>
        <ecNumber evidence="17">3.4.24.84</ecNumber>
    </submittedName>
</protein>
<keyword evidence="6" id="KW-0256">Endoplasmic reticulum</keyword>
<evidence type="ECO:0000256" key="2">
    <source>
        <dbReference type="ARBA" id="ARBA00022670"/>
    </source>
</evidence>
<feature type="binding site" evidence="12">
    <location>
        <position position="280"/>
    </location>
    <ligand>
        <name>Zn(2+)</name>
        <dbReference type="ChEBI" id="CHEBI:29105"/>
        <note>catalytic</note>
    </ligand>
</feature>
<dbReference type="GO" id="GO:0004222">
    <property type="term" value="F:metalloendopeptidase activity"/>
    <property type="evidence" value="ECO:0007669"/>
    <property type="project" value="InterPro"/>
</dbReference>
<evidence type="ECO:0000256" key="6">
    <source>
        <dbReference type="ARBA" id="ARBA00022824"/>
    </source>
</evidence>
<feature type="transmembrane region" description="Helical" evidence="14">
    <location>
        <begin position="286"/>
        <end position="306"/>
    </location>
</feature>
<reference evidence="17 18" key="2">
    <citation type="journal article" date="2010" name="J. Bacteriol.">
        <title>Complete genome sequence of Beijerinckia indica subsp. indica.</title>
        <authorList>
            <person name="Tamas I."/>
            <person name="Dedysh S.N."/>
            <person name="Liesack W."/>
            <person name="Stott M.B."/>
            <person name="Alam M."/>
            <person name="Murrell J.C."/>
            <person name="Dunfield P.F."/>
        </authorList>
    </citation>
    <scope>NUCLEOTIDE SEQUENCE [LARGE SCALE GENOMIC DNA]</scope>
    <source>
        <strain evidence="18">ATCC 9039 / DSM 1715 / NCIMB 8712</strain>
    </source>
</reference>
<keyword evidence="9 13" id="KW-0482">Metalloprotease</keyword>
<evidence type="ECO:0000313" key="18">
    <source>
        <dbReference type="Proteomes" id="UP000001695"/>
    </source>
</evidence>
<feature type="domain" description="CAAX prenyl protease 1 N-terminal" evidence="16">
    <location>
        <begin position="28"/>
        <end position="203"/>
    </location>
</feature>
<dbReference type="InterPro" id="IPR027057">
    <property type="entry name" value="CAXX_Prtase_1"/>
</dbReference>
<comment type="similarity">
    <text evidence="13">Belongs to the peptidase M48 family.</text>
</comment>
<evidence type="ECO:0000256" key="11">
    <source>
        <dbReference type="PIRSR" id="PIRSR627057-1"/>
    </source>
</evidence>
<comment type="subcellular location">
    <subcellularLocation>
        <location evidence="1">Endoplasmic reticulum membrane</location>
        <topology evidence="1">Multi-pass membrane protein</topology>
    </subcellularLocation>
</comment>
<feature type="transmembrane region" description="Helical" evidence="14">
    <location>
        <begin position="173"/>
        <end position="194"/>
    </location>
</feature>
<dbReference type="Pfam" id="PF16491">
    <property type="entry name" value="Peptidase_M48_N"/>
    <property type="match status" value="1"/>
</dbReference>
<evidence type="ECO:0000256" key="4">
    <source>
        <dbReference type="ARBA" id="ARBA00022723"/>
    </source>
</evidence>
<feature type="active site" description="Proton donor" evidence="11">
    <location>
        <position position="358"/>
    </location>
</feature>
<keyword evidence="10 14" id="KW-0472">Membrane</keyword>
<feature type="binding site" evidence="12">
    <location>
        <position position="354"/>
    </location>
    <ligand>
        <name>Zn(2+)</name>
        <dbReference type="ChEBI" id="CHEBI:29105"/>
        <note>catalytic</note>
    </ligand>
</feature>
<feature type="binding site" evidence="12">
    <location>
        <position position="276"/>
    </location>
    <ligand>
        <name>Zn(2+)</name>
        <dbReference type="ChEBI" id="CHEBI:29105"/>
        <note>catalytic</note>
    </ligand>
</feature>
<dbReference type="HOGENOM" id="CLU_025947_1_0_5"/>
<accession>B2IIA9</accession>
<dbReference type="EMBL" id="CP001016">
    <property type="protein sequence ID" value="ACB96063.1"/>
    <property type="molecule type" value="Genomic_DNA"/>
</dbReference>
<dbReference type="eggNOG" id="COG0501">
    <property type="taxonomic scope" value="Bacteria"/>
</dbReference>
<keyword evidence="5 13" id="KW-0378">Hydrolase</keyword>
<proteinExistence type="inferred from homology"/>
<comment type="cofactor">
    <cofactor evidence="12 13">
        <name>Zn(2+)</name>
        <dbReference type="ChEBI" id="CHEBI:29105"/>
    </cofactor>
    <text evidence="12 13">Binds 1 zinc ion per subunit.</text>
</comment>
<dbReference type="GO" id="GO:0046872">
    <property type="term" value="F:metal ion binding"/>
    <property type="evidence" value="ECO:0007669"/>
    <property type="project" value="UniProtKB-KW"/>
</dbReference>
<dbReference type="AlphaFoldDB" id="B2IIA9"/>
<gene>
    <name evidence="17" type="ordered locus">Bind_2454</name>
</gene>
<feature type="transmembrane region" description="Helical" evidence="14">
    <location>
        <begin position="326"/>
        <end position="345"/>
    </location>
</feature>
<organism evidence="17 18">
    <name type="scientific">Beijerinckia indica subsp. indica (strain ATCC 9039 / DSM 1715 / NCIMB 8712)</name>
    <dbReference type="NCBI Taxonomy" id="395963"/>
    <lineage>
        <taxon>Bacteria</taxon>
        <taxon>Pseudomonadati</taxon>
        <taxon>Pseudomonadota</taxon>
        <taxon>Alphaproteobacteria</taxon>
        <taxon>Hyphomicrobiales</taxon>
        <taxon>Beijerinckiaceae</taxon>
        <taxon>Beijerinckia</taxon>
    </lineage>
</organism>
<evidence type="ECO:0000256" key="13">
    <source>
        <dbReference type="RuleBase" id="RU003983"/>
    </source>
</evidence>
<dbReference type="GO" id="GO:0071586">
    <property type="term" value="P:CAAX-box protein processing"/>
    <property type="evidence" value="ECO:0007669"/>
    <property type="project" value="InterPro"/>
</dbReference>
<keyword evidence="3 14" id="KW-0812">Transmembrane</keyword>
<feature type="transmembrane region" description="Helical" evidence="14">
    <location>
        <begin position="102"/>
        <end position="125"/>
    </location>
</feature>
<keyword evidence="18" id="KW-1185">Reference proteome</keyword>
<dbReference type="CDD" id="cd07343">
    <property type="entry name" value="M48A_Zmpste24p_like"/>
    <property type="match status" value="1"/>
</dbReference>
<evidence type="ECO:0000256" key="5">
    <source>
        <dbReference type="ARBA" id="ARBA00022801"/>
    </source>
</evidence>
<evidence type="ECO:0000256" key="8">
    <source>
        <dbReference type="ARBA" id="ARBA00022989"/>
    </source>
</evidence>
<feature type="transmembrane region" description="Helical" evidence="14">
    <location>
        <begin position="146"/>
        <end position="167"/>
    </location>
</feature>
<evidence type="ECO:0000259" key="16">
    <source>
        <dbReference type="Pfam" id="PF16491"/>
    </source>
</evidence>
<dbReference type="OrthoDB" id="15218at2"/>
<dbReference type="PANTHER" id="PTHR10120">
    <property type="entry name" value="CAAX PRENYL PROTEASE 1"/>
    <property type="match status" value="1"/>
</dbReference>
<evidence type="ECO:0000256" key="12">
    <source>
        <dbReference type="PIRSR" id="PIRSR627057-2"/>
    </source>
</evidence>
<dbReference type="Proteomes" id="UP000001695">
    <property type="component" value="Chromosome"/>
</dbReference>
<dbReference type="Pfam" id="PF01435">
    <property type="entry name" value="Peptidase_M48"/>
    <property type="match status" value="1"/>
</dbReference>
<reference evidence="18" key="1">
    <citation type="submission" date="2008-03" db="EMBL/GenBank/DDBJ databases">
        <title>Complete sequence of chromosome of Beijerinckia indica subsp. indica ATCC 9039.</title>
        <authorList>
            <consortium name="US DOE Joint Genome Institute"/>
            <person name="Copeland A."/>
            <person name="Lucas S."/>
            <person name="Lapidus A."/>
            <person name="Glavina del Rio T."/>
            <person name="Dalin E."/>
            <person name="Tice H."/>
            <person name="Bruce D."/>
            <person name="Goodwin L."/>
            <person name="Pitluck S."/>
            <person name="LaButti K."/>
            <person name="Schmutz J."/>
            <person name="Larimer F."/>
            <person name="Land M."/>
            <person name="Hauser L."/>
            <person name="Kyrpides N."/>
            <person name="Mikhailova N."/>
            <person name="Dunfield P.F."/>
            <person name="Dedysh S.N."/>
            <person name="Liesack W."/>
            <person name="Saw J.H."/>
            <person name="Alam M."/>
            <person name="Chen Y."/>
            <person name="Murrell J.C."/>
            <person name="Richardson P."/>
        </authorList>
    </citation>
    <scope>NUCLEOTIDE SEQUENCE [LARGE SCALE GENOMIC DNA]</scope>
    <source>
        <strain evidence="18">ATCC 9039 / DSM 1715 / NCIMB 8712</strain>
    </source>
</reference>
<evidence type="ECO:0000313" key="17">
    <source>
        <dbReference type="EMBL" id="ACB96063.1"/>
    </source>
</evidence>
<evidence type="ECO:0000256" key="9">
    <source>
        <dbReference type="ARBA" id="ARBA00023049"/>
    </source>
</evidence>
<keyword evidence="7 12" id="KW-0862">Zinc</keyword>
<sequence>MPFFSLAFIAAAILLTGLSIFLSRRQTIYVQAHRNTVPADFATSITLEEHQKAADYTVEREKVRRLESVAELVLTLAWVLGGISLLYAVIAAFVPPSLTRGVVFLLATSAISSFLSLPFDIYKTFGIERKYGFNRTTPATFIADRIKAGILSLAIGVPLLFAALWTVSHFSGFWWLWIWFGLLALMILAPSLYVRYIAPRFNTFAPLADESLRTRIESLLQRCGFRSSGLYSMDASRRSAHGNAYFIGFGNAKRIVLFDTLLAHSSTEEVEAIVAHELGHFRHKHVIYSLIRMAVISFAGLAIFGWLTKQDWLLPSFGIAYKDDALSLFVCMLLGSVVGPLFAPLGNWISRRNEFEADDYAKRNVGAIPMITALTKLARDNASTLTPDPLYALVNYSHPPVPVRIRQLRQENAG</sequence>